<organism evidence="3 4">
    <name type="scientific">Drosophila madeirensis</name>
    <name type="common">Fruit fly</name>
    <dbReference type="NCBI Taxonomy" id="30013"/>
    <lineage>
        <taxon>Eukaryota</taxon>
        <taxon>Metazoa</taxon>
        <taxon>Ecdysozoa</taxon>
        <taxon>Arthropoda</taxon>
        <taxon>Hexapoda</taxon>
        <taxon>Insecta</taxon>
        <taxon>Pterygota</taxon>
        <taxon>Neoptera</taxon>
        <taxon>Endopterygota</taxon>
        <taxon>Diptera</taxon>
        <taxon>Brachycera</taxon>
        <taxon>Muscomorpha</taxon>
        <taxon>Ephydroidea</taxon>
        <taxon>Drosophilidae</taxon>
        <taxon>Drosophila</taxon>
        <taxon>Sophophora</taxon>
    </lineage>
</organism>
<feature type="chain" id="PRO_5043650467" description="Protein TsetseEP domain-containing protein" evidence="1">
    <location>
        <begin position="23"/>
        <end position="188"/>
    </location>
</feature>
<sequence>MEIATNIITLLLLLLVPGMCLGSHVDEQPRTVETLISYLETNESTTKECFARYLPQLENEGATWSKSYSSCLEIATTKRQSVVTDVAAAQNQIREAAMGIGAFIDDCLGVVDALDFFNCFAKMSKQQLATVYTISYNASEDALSLSQQLGTIEVQHYLCTNRTEHTYVEGTDRVFRDLDQCLQQNEEH</sequence>
<dbReference type="EMBL" id="AP029267">
    <property type="protein sequence ID" value="BFG05880.1"/>
    <property type="molecule type" value="Genomic_DNA"/>
</dbReference>
<keyword evidence="4" id="KW-1185">Reference proteome</keyword>
<dbReference type="Proteomes" id="UP001500889">
    <property type="component" value="Chromosome E"/>
</dbReference>
<accession>A0AAU9GD97</accession>
<dbReference type="InterPro" id="IPR007931">
    <property type="entry name" value="TsetseEP"/>
</dbReference>
<evidence type="ECO:0000313" key="4">
    <source>
        <dbReference type="Proteomes" id="UP001500889"/>
    </source>
</evidence>
<reference evidence="3 4" key="1">
    <citation type="submission" date="2024-02" db="EMBL/GenBank/DDBJ databases">
        <title>A chromosome-level genome assembly of Drosophila madeirensis, a fruit fly species endemic to Madeira island.</title>
        <authorList>
            <person name="Tomihara K."/>
            <person name="Llopart A."/>
            <person name="Yamamoto D."/>
        </authorList>
    </citation>
    <scope>NUCLEOTIDE SEQUENCE [LARGE SCALE GENOMIC DNA]</scope>
    <source>
        <strain evidence="3 4">RF1</strain>
    </source>
</reference>
<keyword evidence="1" id="KW-0732">Signal</keyword>
<proteinExistence type="predicted"/>
<feature type="signal peptide" evidence="1">
    <location>
        <begin position="1"/>
        <end position="22"/>
    </location>
</feature>
<evidence type="ECO:0000256" key="1">
    <source>
        <dbReference type="SAM" id="SignalP"/>
    </source>
</evidence>
<protein>
    <recommendedName>
        <fullName evidence="2">Protein TsetseEP domain-containing protein</fullName>
    </recommendedName>
</protein>
<gene>
    <name evidence="3" type="ORF">DMAD_04515</name>
</gene>
<dbReference type="AlphaFoldDB" id="A0AAU9GD97"/>
<dbReference type="Pfam" id="PF05267">
    <property type="entry name" value="DUF725"/>
    <property type="match status" value="1"/>
</dbReference>
<feature type="domain" description="Protein TsetseEP" evidence="2">
    <location>
        <begin position="46"/>
        <end position="165"/>
    </location>
</feature>
<evidence type="ECO:0000259" key="2">
    <source>
        <dbReference type="Pfam" id="PF05267"/>
    </source>
</evidence>
<name>A0AAU9GD97_DROMD</name>
<evidence type="ECO:0000313" key="3">
    <source>
        <dbReference type="EMBL" id="BFG05880.1"/>
    </source>
</evidence>